<dbReference type="SMART" id="SM00326">
    <property type="entry name" value="SH3"/>
    <property type="match status" value="1"/>
</dbReference>
<evidence type="ECO:0000256" key="12">
    <source>
        <dbReference type="ARBA" id="ARBA00046271"/>
    </source>
</evidence>
<dbReference type="Pfam" id="PF04088">
    <property type="entry name" value="Peroxin-13_N"/>
    <property type="match status" value="1"/>
</dbReference>
<dbReference type="OMA" id="EGWFPKK"/>
<protein>
    <recommendedName>
        <fullName evidence="11">Peroxisomal membrane protein PEX13</fullName>
    </recommendedName>
    <alternativeName>
        <fullName evidence="10">Peroxin-13</fullName>
    </alternativeName>
</protein>
<dbReference type="PANTHER" id="PTHR19332">
    <property type="entry name" value="PEROXISOMAL MEMBRANE PROTEIN PEX13"/>
    <property type="match status" value="1"/>
</dbReference>
<dbReference type="Proteomes" id="UP000199069">
    <property type="component" value="Unassembled WGS sequence"/>
</dbReference>
<keyword evidence="7" id="KW-0811">Translocation</keyword>
<accession>A0A0K3CJV3</accession>
<dbReference type="InterPro" id="IPR001452">
    <property type="entry name" value="SH3_domain"/>
</dbReference>
<evidence type="ECO:0000256" key="4">
    <source>
        <dbReference type="ARBA" id="ARBA00022692"/>
    </source>
</evidence>
<sequence>MVASPAKPWERNGGASAASTIPTGASGAAQTTALAGGGAGSAISPVISSTGTSAASAVAGAPALPERPAGMTTATTAAGLGGLASSYTSPYGAATTSPYGSAYSSPYSRYGSYGGGYGGMSSYGGGYGGYGGLGGGLGGSMYGGYGGYGGGMYGGGYGMGGFPGAPGMFPGAEMSLSQRMEAGTAATFQVLQSLVGAVGGFAQMLESTFMATHSSFFAMIGVAEQFGHLRNYLGQVLSIFALLRWCKSLLYRLVGKTPPGEAISAEGFRAFEASGGAAPGAPGSPAKPKLSKRPLAVFFLTVVGLPWLMNRLVKLITARQEAEAARLAAAGQPPPQQQQPQFDAYGRPIPPAVAPAPVPLDPSQLTFVRALYAYTPPTEASDKELAFAKDDIIAILSPPKEERDRAAKEAKAEGREDATWWMGRKRDGKVGWFPSSYVRELPLNGTATAPKQVEDGVVGAKAVEAVKATA</sequence>
<dbReference type="InterPro" id="IPR007223">
    <property type="entry name" value="Peroxin-13_N"/>
</dbReference>
<reference evidence="16 17" key="1">
    <citation type="submission" date="2015-07" db="EMBL/GenBank/DDBJ databases">
        <authorList>
            <person name="Cajimat M.N.B."/>
            <person name="Milazzo M.L."/>
            <person name="Fulhorst C.F."/>
        </authorList>
    </citation>
    <scope>NUCLEOTIDE SEQUENCE [LARGE SCALE GENOMIC DNA]</scope>
    <source>
        <strain evidence="16">Single colony</strain>
    </source>
</reference>
<keyword evidence="3" id="KW-0813">Transport</keyword>
<dbReference type="GO" id="GO:0005778">
    <property type="term" value="C:peroxisomal membrane"/>
    <property type="evidence" value="ECO:0007669"/>
    <property type="project" value="UniProtKB-SubCell"/>
</dbReference>
<evidence type="ECO:0000256" key="5">
    <source>
        <dbReference type="ARBA" id="ARBA00022927"/>
    </source>
</evidence>
<comment type="similarity">
    <text evidence="1">Belongs to the peroxin-13 family.</text>
</comment>
<evidence type="ECO:0000256" key="7">
    <source>
        <dbReference type="ARBA" id="ARBA00023010"/>
    </source>
</evidence>
<keyword evidence="6" id="KW-1133">Transmembrane helix</keyword>
<evidence type="ECO:0000256" key="1">
    <source>
        <dbReference type="ARBA" id="ARBA00006033"/>
    </source>
</evidence>
<keyword evidence="8" id="KW-0472">Membrane</keyword>
<keyword evidence="9" id="KW-0576">Peroxisome</keyword>
<evidence type="ECO:0000256" key="13">
    <source>
        <dbReference type="PROSITE-ProRule" id="PRU00192"/>
    </source>
</evidence>
<evidence type="ECO:0000256" key="10">
    <source>
        <dbReference type="ARBA" id="ARBA00029693"/>
    </source>
</evidence>
<proteinExistence type="inferred from homology"/>
<evidence type="ECO:0000256" key="14">
    <source>
        <dbReference type="SAM" id="MobiDB-lite"/>
    </source>
</evidence>
<dbReference type="InterPro" id="IPR036028">
    <property type="entry name" value="SH3-like_dom_sf"/>
</dbReference>
<dbReference type="Pfam" id="PF07653">
    <property type="entry name" value="SH3_2"/>
    <property type="match status" value="1"/>
</dbReference>
<evidence type="ECO:0000313" key="16">
    <source>
        <dbReference type="EMBL" id="CTR09949.1"/>
    </source>
</evidence>
<organism evidence="16 17">
    <name type="scientific">Rhodotorula toruloides</name>
    <name type="common">Yeast</name>
    <name type="synonym">Rhodosporidium toruloides</name>
    <dbReference type="NCBI Taxonomy" id="5286"/>
    <lineage>
        <taxon>Eukaryota</taxon>
        <taxon>Fungi</taxon>
        <taxon>Dikarya</taxon>
        <taxon>Basidiomycota</taxon>
        <taxon>Pucciniomycotina</taxon>
        <taxon>Microbotryomycetes</taxon>
        <taxon>Sporidiobolales</taxon>
        <taxon>Sporidiobolaceae</taxon>
        <taxon>Rhodotorula</taxon>
    </lineage>
</organism>
<dbReference type="PANTHER" id="PTHR19332:SF1">
    <property type="entry name" value="PEROXISOMAL MEMBRANE PROTEIN PEX13"/>
    <property type="match status" value="1"/>
</dbReference>
<evidence type="ECO:0000259" key="15">
    <source>
        <dbReference type="PROSITE" id="PS50002"/>
    </source>
</evidence>
<dbReference type="GO" id="GO:1990429">
    <property type="term" value="C:peroxisomal importomer complex"/>
    <property type="evidence" value="ECO:0007669"/>
    <property type="project" value="TreeGrafter"/>
</dbReference>
<dbReference type="PROSITE" id="PS50002">
    <property type="entry name" value="SH3"/>
    <property type="match status" value="1"/>
</dbReference>
<evidence type="ECO:0000256" key="8">
    <source>
        <dbReference type="ARBA" id="ARBA00023136"/>
    </source>
</evidence>
<evidence type="ECO:0000256" key="9">
    <source>
        <dbReference type="ARBA" id="ARBA00023140"/>
    </source>
</evidence>
<dbReference type="GO" id="GO:0016560">
    <property type="term" value="P:protein import into peroxisome matrix, docking"/>
    <property type="evidence" value="ECO:0007669"/>
    <property type="project" value="InterPro"/>
</dbReference>
<evidence type="ECO:0000256" key="2">
    <source>
        <dbReference type="ARBA" id="ARBA00022443"/>
    </source>
</evidence>
<dbReference type="AlphaFoldDB" id="A0A0K3CJV3"/>
<dbReference type="EMBL" id="CWKI01000011">
    <property type="protein sequence ID" value="CTR09949.1"/>
    <property type="molecule type" value="Genomic_DNA"/>
</dbReference>
<keyword evidence="5" id="KW-0653">Protein transport</keyword>
<dbReference type="InterPro" id="IPR035463">
    <property type="entry name" value="Pex13"/>
</dbReference>
<dbReference type="Gene3D" id="2.30.30.40">
    <property type="entry name" value="SH3 Domains"/>
    <property type="match status" value="1"/>
</dbReference>
<evidence type="ECO:0000256" key="3">
    <source>
        <dbReference type="ARBA" id="ARBA00022448"/>
    </source>
</evidence>
<dbReference type="STRING" id="5286.A0A0K3CJV3"/>
<evidence type="ECO:0000256" key="6">
    <source>
        <dbReference type="ARBA" id="ARBA00022989"/>
    </source>
</evidence>
<keyword evidence="2 13" id="KW-0728">SH3 domain</keyword>
<feature type="domain" description="SH3" evidence="15">
    <location>
        <begin position="363"/>
        <end position="443"/>
    </location>
</feature>
<gene>
    <name evidence="16" type="primary">FGENESH: predicted gene_11.306</name>
    <name evidence="16" type="ORF">BN2166_0058100</name>
</gene>
<keyword evidence="4" id="KW-0812">Transmembrane</keyword>
<evidence type="ECO:0000256" key="11">
    <source>
        <dbReference type="ARBA" id="ARBA00034535"/>
    </source>
</evidence>
<feature type="region of interest" description="Disordered" evidence="14">
    <location>
        <begin position="327"/>
        <end position="347"/>
    </location>
</feature>
<keyword evidence="17" id="KW-1185">Reference proteome</keyword>
<name>A0A0K3CJV3_RHOTO</name>
<evidence type="ECO:0000313" key="17">
    <source>
        <dbReference type="Proteomes" id="UP000199069"/>
    </source>
</evidence>
<comment type="subcellular location">
    <subcellularLocation>
        <location evidence="12">Peroxisome membrane</location>
    </subcellularLocation>
</comment>
<dbReference type="PRINTS" id="PR00452">
    <property type="entry name" value="SH3DOMAIN"/>
</dbReference>
<feature type="region of interest" description="Disordered" evidence="14">
    <location>
        <begin position="1"/>
        <end position="23"/>
    </location>
</feature>
<dbReference type="SUPFAM" id="SSF50044">
    <property type="entry name" value="SH3-domain"/>
    <property type="match status" value="1"/>
</dbReference>